<feature type="compositionally biased region" description="Gly residues" evidence="1">
    <location>
        <begin position="686"/>
        <end position="696"/>
    </location>
</feature>
<proteinExistence type="predicted"/>
<keyword evidence="2" id="KW-0812">Transmembrane</keyword>
<feature type="compositionally biased region" description="Basic and acidic residues" evidence="1">
    <location>
        <begin position="794"/>
        <end position="807"/>
    </location>
</feature>
<name>A0A1E3JI67_9TREE</name>
<feature type="region of interest" description="Disordered" evidence="1">
    <location>
        <begin position="676"/>
        <end position="703"/>
    </location>
</feature>
<comment type="caution">
    <text evidence="3">The sequence shown here is derived from an EMBL/GenBank/DDBJ whole genome shotgun (WGS) entry which is preliminary data.</text>
</comment>
<feature type="transmembrane region" description="Helical" evidence="2">
    <location>
        <begin position="419"/>
        <end position="443"/>
    </location>
</feature>
<gene>
    <name evidence="3" type="ORF">L198_02841</name>
</gene>
<sequence>MLSPPANNPVTSQPPPAAPAAPTSPGPPISTPLPFDPTSAPSQLAPLHVQPRPTDPAPYSAPAAPAQHQQRRRRSTTTQRPRPRTASVVQDLREGMSIGAVTTPSTTKTQAVVGTPDVERSASAAFGSGGGRARSHTVSVTMPARQASGDDRRVLASPSSSRRSSSRRSSSRRRRGSSPVGYQVGKEGTQQELSDEMVGVLDCVDPQVATMNHLQNMTNSVMFPYLPSVWSRRPDIRLSPDSSDESLAPLQPSQDNVHPVAPATRFRSASTSSRRGSLSLGRLMTGTGRGRGRQEDEEEGVGVKSAPPGVSWEGAHPLAIPEEEPQREAKEAPPMDDSALDTATSKTTTRPPTAISKPSQSHSSLSLASQVDSLNLSQAQDAADHARIDRHIHHILSSSQKQKLRLALKGLRAFVKTPMGFFTAIYGFLVVFWGAAIVLFLLGWIDVGGGDKQSVWVEISSQVVNGLFTVTGVGLIPWRSLDTYRMGVIWTLKRRGERRRDKLGLAPIDDPNDVPDPRTIPGYIHVLNEQEYAKLAHHQEKFALSQTWYKPHATATHRAFPIRWALWNTILMDLNSVFQCILCGCMWGMRWRERPAWTTGSLIPLSFLCGIGASLLIFLGSKRTKKEIILSQKLRQALGVPLAIAQPSTLDPDDPLILKGMPALALEKKKEERLGNVGGRAKDGGAIVGQGGGGGDPGERGRRETVTFGMKGEKGEEEREKEDLRHRGLTLPLPSPSSFHPHAGYAHLSSLPEDMKVESPMVMTPSTPSGAAGGGMGEGEKRRGSGLGMVGKGSGDDMRDLGDLGGL</sequence>
<evidence type="ECO:0000313" key="3">
    <source>
        <dbReference type="EMBL" id="ODO00523.1"/>
    </source>
</evidence>
<keyword evidence="4" id="KW-1185">Reference proteome</keyword>
<feature type="region of interest" description="Disordered" evidence="1">
    <location>
        <begin position="240"/>
        <end position="364"/>
    </location>
</feature>
<protein>
    <submittedName>
        <fullName evidence="3">Uncharacterized protein</fullName>
    </submittedName>
</protein>
<reference evidence="3 4" key="1">
    <citation type="submission" date="2016-06" db="EMBL/GenBank/DDBJ databases">
        <title>Evolution of pathogenesis and genome organization in the Tremellales.</title>
        <authorList>
            <person name="Cuomo C."/>
            <person name="Litvintseva A."/>
            <person name="Heitman J."/>
            <person name="Chen Y."/>
            <person name="Sun S."/>
            <person name="Springer D."/>
            <person name="Dromer F."/>
            <person name="Young S."/>
            <person name="Zeng Q."/>
            <person name="Chapman S."/>
            <person name="Gujja S."/>
            <person name="Saif S."/>
            <person name="Birren B."/>
        </authorList>
    </citation>
    <scope>NUCLEOTIDE SEQUENCE [LARGE SCALE GENOMIC DNA]</scope>
    <source>
        <strain evidence="3 4">CBS 7118</strain>
    </source>
</reference>
<feature type="compositionally biased region" description="Polar residues" evidence="1">
    <location>
        <begin position="100"/>
        <end position="112"/>
    </location>
</feature>
<dbReference type="PANTHER" id="PTHR35872">
    <property type="entry name" value="INTEGRAL MEMBRANE PROTEIN (AFU_ORTHOLOGUE AFUA_5G07110)"/>
    <property type="match status" value="1"/>
</dbReference>
<evidence type="ECO:0000313" key="4">
    <source>
        <dbReference type="Proteomes" id="UP000094819"/>
    </source>
</evidence>
<keyword evidence="2" id="KW-0472">Membrane</keyword>
<dbReference type="PANTHER" id="PTHR35872:SF2">
    <property type="entry name" value="INTEGRAL MEMBRANE PROTEIN (AFU_ORTHOLOGUE AFUA_5G07110)"/>
    <property type="match status" value="1"/>
</dbReference>
<dbReference type="InterPro" id="IPR021369">
    <property type="entry name" value="DUF2985"/>
</dbReference>
<accession>A0A1E3JI67</accession>
<feature type="compositionally biased region" description="Basic and acidic residues" evidence="1">
    <location>
        <begin position="324"/>
        <end position="333"/>
    </location>
</feature>
<feature type="compositionally biased region" description="Pro residues" evidence="1">
    <location>
        <begin position="12"/>
        <end position="35"/>
    </location>
</feature>
<dbReference type="Pfam" id="PF11204">
    <property type="entry name" value="DUF2985"/>
    <property type="match status" value="1"/>
</dbReference>
<dbReference type="RefSeq" id="XP_019032715.1">
    <property type="nucleotide sequence ID" value="XM_019174983.1"/>
</dbReference>
<organism evidence="3 4">
    <name type="scientific">Cryptococcus wingfieldii CBS 7118</name>
    <dbReference type="NCBI Taxonomy" id="1295528"/>
    <lineage>
        <taxon>Eukaryota</taxon>
        <taxon>Fungi</taxon>
        <taxon>Dikarya</taxon>
        <taxon>Basidiomycota</taxon>
        <taxon>Agaricomycotina</taxon>
        <taxon>Tremellomycetes</taxon>
        <taxon>Tremellales</taxon>
        <taxon>Cryptococcaceae</taxon>
        <taxon>Cryptococcus</taxon>
    </lineage>
</organism>
<dbReference type="GeneID" id="30192054"/>
<feature type="region of interest" description="Disordered" evidence="1">
    <location>
        <begin position="1"/>
        <end position="116"/>
    </location>
</feature>
<feature type="region of interest" description="Disordered" evidence="1">
    <location>
        <begin position="764"/>
        <end position="807"/>
    </location>
</feature>
<feature type="compositionally biased region" description="Low complexity" evidence="1">
    <location>
        <begin position="264"/>
        <end position="286"/>
    </location>
</feature>
<dbReference type="AlphaFoldDB" id="A0A1E3JI67"/>
<evidence type="ECO:0000256" key="2">
    <source>
        <dbReference type="SAM" id="Phobius"/>
    </source>
</evidence>
<dbReference type="OrthoDB" id="3365211at2759"/>
<feature type="compositionally biased region" description="Low complexity" evidence="1">
    <location>
        <begin position="57"/>
        <end position="68"/>
    </location>
</feature>
<evidence type="ECO:0000256" key="1">
    <source>
        <dbReference type="SAM" id="MobiDB-lite"/>
    </source>
</evidence>
<dbReference type="Proteomes" id="UP000094819">
    <property type="component" value="Unassembled WGS sequence"/>
</dbReference>
<dbReference type="EMBL" id="AWGH01000007">
    <property type="protein sequence ID" value="ODO00523.1"/>
    <property type="molecule type" value="Genomic_DNA"/>
</dbReference>
<feature type="transmembrane region" description="Helical" evidence="2">
    <location>
        <begin position="601"/>
        <end position="619"/>
    </location>
</feature>
<feature type="region of interest" description="Disordered" evidence="1">
    <location>
        <begin position="143"/>
        <end position="193"/>
    </location>
</feature>
<feature type="compositionally biased region" description="Low complexity" evidence="1">
    <location>
        <begin position="342"/>
        <end position="364"/>
    </location>
</feature>
<keyword evidence="2" id="KW-1133">Transmembrane helix</keyword>
<feature type="compositionally biased region" description="Basic residues" evidence="1">
    <location>
        <begin position="164"/>
        <end position="176"/>
    </location>
</feature>